<sequence length="174" mass="20094">MITKGLAKKFGLGSKKSKKSNKKVPPHKYALHKDFEDRLSSLNGRRIVEQFYASLNPDEYKMGASVMVKGVEVPVDIADISRHFRTELPSDLAMLGRMRQRVTWNDLFVKQNMNMANELVIQIMDFWVAPNYPLRHTNLKIELGLCHIFISHSLRPRTHQTTVAFEVAMLIHYI</sequence>
<proteinExistence type="predicted"/>
<gene>
    <name evidence="1" type="ORF">Dsin_026698</name>
</gene>
<organism evidence="1 2">
    <name type="scientific">Dipteronia sinensis</name>
    <dbReference type="NCBI Taxonomy" id="43782"/>
    <lineage>
        <taxon>Eukaryota</taxon>
        <taxon>Viridiplantae</taxon>
        <taxon>Streptophyta</taxon>
        <taxon>Embryophyta</taxon>
        <taxon>Tracheophyta</taxon>
        <taxon>Spermatophyta</taxon>
        <taxon>Magnoliopsida</taxon>
        <taxon>eudicotyledons</taxon>
        <taxon>Gunneridae</taxon>
        <taxon>Pentapetalae</taxon>
        <taxon>rosids</taxon>
        <taxon>malvids</taxon>
        <taxon>Sapindales</taxon>
        <taxon>Sapindaceae</taxon>
        <taxon>Hippocastanoideae</taxon>
        <taxon>Acereae</taxon>
        <taxon>Dipteronia</taxon>
    </lineage>
</organism>
<evidence type="ECO:0000313" key="1">
    <source>
        <dbReference type="EMBL" id="KAK3195388.1"/>
    </source>
</evidence>
<comment type="caution">
    <text evidence="1">The sequence shown here is derived from an EMBL/GenBank/DDBJ whole genome shotgun (WGS) entry which is preliminary data.</text>
</comment>
<dbReference type="Proteomes" id="UP001281410">
    <property type="component" value="Unassembled WGS sequence"/>
</dbReference>
<reference evidence="1" key="1">
    <citation type="journal article" date="2023" name="Plant J.">
        <title>Genome sequences and population genomics provide insights into the demographic history, inbreeding, and mutation load of two 'living fossil' tree species of Dipteronia.</title>
        <authorList>
            <person name="Feng Y."/>
            <person name="Comes H.P."/>
            <person name="Chen J."/>
            <person name="Zhu S."/>
            <person name="Lu R."/>
            <person name="Zhang X."/>
            <person name="Li P."/>
            <person name="Qiu J."/>
            <person name="Olsen K.M."/>
            <person name="Qiu Y."/>
        </authorList>
    </citation>
    <scope>NUCLEOTIDE SEQUENCE</scope>
    <source>
        <strain evidence="1">NBL</strain>
    </source>
</reference>
<dbReference type="AlphaFoldDB" id="A0AAD9ZZQ3"/>
<protein>
    <submittedName>
        <fullName evidence="1">Uncharacterized protein</fullName>
    </submittedName>
</protein>
<evidence type="ECO:0000313" key="2">
    <source>
        <dbReference type="Proteomes" id="UP001281410"/>
    </source>
</evidence>
<accession>A0AAD9ZZQ3</accession>
<dbReference type="EMBL" id="JANJYJ010000008">
    <property type="protein sequence ID" value="KAK3195388.1"/>
    <property type="molecule type" value="Genomic_DNA"/>
</dbReference>
<name>A0AAD9ZZQ3_9ROSI</name>
<keyword evidence="2" id="KW-1185">Reference proteome</keyword>